<dbReference type="GO" id="GO:0046872">
    <property type="term" value="F:metal ion binding"/>
    <property type="evidence" value="ECO:0007669"/>
    <property type="project" value="UniProtKB-KW"/>
</dbReference>
<feature type="binding site" evidence="7">
    <location>
        <position position="11"/>
    </location>
    <ligand>
        <name>Mg(2+)</name>
        <dbReference type="ChEBI" id="CHEBI:18420"/>
    </ligand>
</feature>
<feature type="binding site" evidence="6">
    <location>
        <position position="22"/>
    </location>
    <ligand>
        <name>substrate</name>
    </ligand>
</feature>
<sequence>MVSCKRLAVFDFDWSLIDVNSDIWIFDDLSKESRLKLTELHKQVQWTDLMDLLLGELHEKGINKEQILESLAKVPFSPSMIETLQVMKNGDADIIIISDANLIFIETILKAHGVHHLISAIITNPAAWDENGRLRVQRLIKHTDEPHHCLNKCAVNICKGRELETYLASSPVKYDKIIYVGDSVNDFCPATKMSSNDTVLIRKGFRLEEYLNDRLSATTKIKSKIIYWNDAEHVLQITKNEFANEESQV</sequence>
<evidence type="ECO:0000256" key="1">
    <source>
        <dbReference type="ARBA" id="ARBA00001946"/>
    </source>
</evidence>
<dbReference type="PIRSF" id="PIRSF031051">
    <property type="entry name" value="PyrdxlP_Pase_PHOSPHO2"/>
    <property type="match status" value="1"/>
</dbReference>
<dbReference type="Pfam" id="PF06888">
    <property type="entry name" value="Put_Phosphatase"/>
    <property type="match status" value="1"/>
</dbReference>
<gene>
    <name evidence="8" type="ORF">POCULU_LOCUS7983</name>
</gene>
<proteinExistence type="predicted"/>
<dbReference type="PANTHER" id="PTHR20889">
    <property type="entry name" value="PHOSPHATASE, ORPHAN 1, 2"/>
    <property type="match status" value="1"/>
</dbReference>
<dbReference type="SUPFAM" id="SSF56784">
    <property type="entry name" value="HAD-like"/>
    <property type="match status" value="1"/>
</dbReference>
<keyword evidence="9" id="KW-1185">Reference proteome</keyword>
<dbReference type="InterPro" id="IPR006384">
    <property type="entry name" value="HAD_hydro_PyrdxlP_Pase-like"/>
</dbReference>
<evidence type="ECO:0000313" key="8">
    <source>
        <dbReference type="EMBL" id="CAG8611759.1"/>
    </source>
</evidence>
<evidence type="ECO:0000256" key="4">
    <source>
        <dbReference type="ARBA" id="ARBA00022842"/>
    </source>
</evidence>
<keyword evidence="2 7" id="KW-0479">Metal-binding</keyword>
<evidence type="ECO:0000256" key="2">
    <source>
        <dbReference type="ARBA" id="ARBA00022723"/>
    </source>
</evidence>
<evidence type="ECO:0000256" key="3">
    <source>
        <dbReference type="ARBA" id="ARBA00022801"/>
    </source>
</evidence>
<feature type="active site" description="Proton donor" evidence="5">
    <location>
        <position position="13"/>
    </location>
</feature>
<dbReference type="GO" id="GO:0016791">
    <property type="term" value="F:phosphatase activity"/>
    <property type="evidence" value="ECO:0007669"/>
    <property type="project" value="InterPro"/>
</dbReference>
<protein>
    <submittedName>
        <fullName evidence="8">9571_t:CDS:1</fullName>
    </submittedName>
</protein>
<feature type="binding site" evidence="7">
    <location>
        <position position="13"/>
    </location>
    <ligand>
        <name>Mg(2+)</name>
        <dbReference type="ChEBI" id="CHEBI:18420"/>
    </ligand>
</feature>
<evidence type="ECO:0000256" key="7">
    <source>
        <dbReference type="PIRSR" id="PIRSR031051-3"/>
    </source>
</evidence>
<dbReference type="PANTHER" id="PTHR20889:SF12">
    <property type="entry name" value="LP01149P"/>
    <property type="match status" value="1"/>
</dbReference>
<reference evidence="8" key="1">
    <citation type="submission" date="2021-06" db="EMBL/GenBank/DDBJ databases">
        <authorList>
            <person name="Kallberg Y."/>
            <person name="Tangrot J."/>
            <person name="Rosling A."/>
        </authorList>
    </citation>
    <scope>NUCLEOTIDE SEQUENCE</scope>
    <source>
        <strain evidence="8">IA702</strain>
    </source>
</reference>
<dbReference type="Gene3D" id="3.40.50.1000">
    <property type="entry name" value="HAD superfamily/HAD-like"/>
    <property type="match status" value="1"/>
</dbReference>
<dbReference type="AlphaFoldDB" id="A0A9N9CRL3"/>
<dbReference type="Proteomes" id="UP000789572">
    <property type="component" value="Unassembled WGS sequence"/>
</dbReference>
<comment type="cofactor">
    <cofactor evidence="1 7">
        <name>Mg(2+)</name>
        <dbReference type="ChEBI" id="CHEBI:18420"/>
    </cofactor>
</comment>
<keyword evidence="4 7" id="KW-0460">Magnesium</keyword>
<dbReference type="InterPro" id="IPR023214">
    <property type="entry name" value="HAD_sf"/>
</dbReference>
<dbReference type="EMBL" id="CAJVPJ010002052">
    <property type="protein sequence ID" value="CAG8611759.1"/>
    <property type="molecule type" value="Genomic_DNA"/>
</dbReference>
<organism evidence="8 9">
    <name type="scientific">Paraglomus occultum</name>
    <dbReference type="NCBI Taxonomy" id="144539"/>
    <lineage>
        <taxon>Eukaryota</taxon>
        <taxon>Fungi</taxon>
        <taxon>Fungi incertae sedis</taxon>
        <taxon>Mucoromycota</taxon>
        <taxon>Glomeromycotina</taxon>
        <taxon>Glomeromycetes</taxon>
        <taxon>Paraglomerales</taxon>
        <taxon>Paraglomeraceae</taxon>
        <taxon>Paraglomus</taxon>
    </lineage>
</organism>
<evidence type="ECO:0000256" key="5">
    <source>
        <dbReference type="PIRSR" id="PIRSR031051-1"/>
    </source>
</evidence>
<feature type="binding site" evidence="6">
    <location>
        <position position="99"/>
    </location>
    <ligand>
        <name>substrate</name>
    </ligand>
</feature>
<dbReference type="OrthoDB" id="10267182at2759"/>
<dbReference type="NCBIfam" id="TIGR01489">
    <property type="entry name" value="DKMTPPase-SF"/>
    <property type="match status" value="1"/>
</dbReference>
<comment type="caution">
    <text evidence="8">The sequence shown here is derived from an EMBL/GenBank/DDBJ whole genome shotgun (WGS) entry which is preliminary data.</text>
</comment>
<dbReference type="InterPro" id="IPR016965">
    <property type="entry name" value="Pase_PHOSPHO-typ"/>
</dbReference>
<accession>A0A9N9CRL3</accession>
<evidence type="ECO:0000313" key="9">
    <source>
        <dbReference type="Proteomes" id="UP000789572"/>
    </source>
</evidence>
<feature type="binding site" evidence="7">
    <location>
        <position position="182"/>
    </location>
    <ligand>
        <name>Mg(2+)</name>
        <dbReference type="ChEBI" id="CHEBI:18420"/>
    </ligand>
</feature>
<evidence type="ECO:0000256" key="6">
    <source>
        <dbReference type="PIRSR" id="PIRSR031051-2"/>
    </source>
</evidence>
<dbReference type="NCBIfam" id="TIGR01488">
    <property type="entry name" value="HAD-SF-IB"/>
    <property type="match status" value="1"/>
</dbReference>
<dbReference type="InterPro" id="IPR036412">
    <property type="entry name" value="HAD-like_sf"/>
</dbReference>
<feature type="active site" description="Nucleophile" evidence="5">
    <location>
        <position position="11"/>
    </location>
</feature>
<keyword evidence="3" id="KW-0378">Hydrolase</keyword>
<name>A0A9N9CRL3_9GLOM</name>